<evidence type="ECO:0000259" key="3">
    <source>
        <dbReference type="PROSITE" id="PS50977"/>
    </source>
</evidence>
<evidence type="ECO:0000313" key="5">
    <source>
        <dbReference type="Proteomes" id="UP000464658"/>
    </source>
</evidence>
<dbReference type="GO" id="GO:0003677">
    <property type="term" value="F:DNA binding"/>
    <property type="evidence" value="ECO:0007669"/>
    <property type="project" value="UniProtKB-UniRule"/>
</dbReference>
<dbReference type="PROSITE" id="PS50977">
    <property type="entry name" value="HTH_TETR_2"/>
    <property type="match status" value="1"/>
</dbReference>
<organism evidence="4 5">
    <name type="scientific">Bacillus safensis</name>
    <dbReference type="NCBI Taxonomy" id="561879"/>
    <lineage>
        <taxon>Bacteria</taxon>
        <taxon>Bacillati</taxon>
        <taxon>Bacillota</taxon>
        <taxon>Bacilli</taxon>
        <taxon>Bacillales</taxon>
        <taxon>Bacillaceae</taxon>
        <taxon>Bacillus</taxon>
    </lineage>
</organism>
<reference evidence="4 5" key="1">
    <citation type="submission" date="2019-12" db="EMBL/GenBank/DDBJ databases">
        <title>Full genome sequence of a Bacillus safensis strain isolated from commercially available natto in Indonesia.</title>
        <authorList>
            <person name="Yoshida M."/>
            <person name="Uomi M."/>
            <person name="Waturangi D."/>
            <person name="Ekaputri J.J."/>
            <person name="Setiamarga D.H.E."/>
        </authorList>
    </citation>
    <scope>NUCLEOTIDE SEQUENCE [LARGE SCALE GENOMIC DNA]</scope>
    <source>
        <strain evidence="4 5">IDN1</strain>
    </source>
</reference>
<accession>A0A5S9M9P4</accession>
<dbReference type="Gene3D" id="1.10.357.10">
    <property type="entry name" value="Tetracycline Repressor, domain 2"/>
    <property type="match status" value="1"/>
</dbReference>
<dbReference type="AlphaFoldDB" id="A0A5S9M9P4"/>
<proteinExistence type="predicted"/>
<dbReference type="Proteomes" id="UP000464658">
    <property type="component" value="Chromosome"/>
</dbReference>
<protein>
    <recommendedName>
        <fullName evidence="3">HTH tetR-type domain-containing protein</fullName>
    </recommendedName>
</protein>
<gene>
    <name evidence="4" type="ORF">BsIDN1_18840</name>
</gene>
<evidence type="ECO:0000256" key="1">
    <source>
        <dbReference type="ARBA" id="ARBA00023125"/>
    </source>
</evidence>
<feature type="DNA-binding region" description="H-T-H motif" evidence="2">
    <location>
        <begin position="58"/>
        <end position="77"/>
    </location>
</feature>
<dbReference type="EMBL" id="AP021906">
    <property type="protein sequence ID" value="BBP88266.1"/>
    <property type="molecule type" value="Genomic_DNA"/>
</dbReference>
<name>A0A5S9M9P4_BACIA</name>
<feature type="domain" description="HTH tetR-type" evidence="3">
    <location>
        <begin position="35"/>
        <end position="92"/>
    </location>
</feature>
<dbReference type="SUPFAM" id="SSF46689">
    <property type="entry name" value="Homeodomain-like"/>
    <property type="match status" value="1"/>
</dbReference>
<evidence type="ECO:0000256" key="2">
    <source>
        <dbReference type="PROSITE-ProRule" id="PRU00335"/>
    </source>
</evidence>
<dbReference type="Pfam" id="PF00440">
    <property type="entry name" value="TetR_N"/>
    <property type="match status" value="1"/>
</dbReference>
<keyword evidence="1 2" id="KW-0238">DNA-binding</keyword>
<sequence length="92" mass="10412">MNKVVASGEKGVVYYFLYLMTKRSNSHFGSEIMSVDRRQMILDGATKAFTQFGYKATTMDLVAKLANVGKGTIYTFFKKTKKSCSMKFSHPF</sequence>
<evidence type="ECO:0000313" key="4">
    <source>
        <dbReference type="EMBL" id="BBP88266.1"/>
    </source>
</evidence>
<dbReference type="InterPro" id="IPR009057">
    <property type="entry name" value="Homeodomain-like_sf"/>
</dbReference>
<dbReference type="InterPro" id="IPR001647">
    <property type="entry name" value="HTH_TetR"/>
</dbReference>